<name>A0A9Q1BMZ7_HOLLE</name>
<dbReference type="InterPro" id="IPR036834">
    <property type="entry name" value="Bcl-2-like_sf"/>
</dbReference>
<reference evidence="1" key="1">
    <citation type="submission" date="2021-10" db="EMBL/GenBank/DDBJ databases">
        <title>Tropical sea cucumber genome reveals ecological adaptation and Cuvierian tubules defense mechanism.</title>
        <authorList>
            <person name="Chen T."/>
        </authorList>
    </citation>
    <scope>NUCLEOTIDE SEQUENCE</scope>
    <source>
        <strain evidence="1">Nanhai2018</strain>
        <tissue evidence="1">Muscle</tissue>
    </source>
</reference>
<sequence length="157" mass="17791">MNGNIVNTTNTAMRLDNEEKATLQGLPDISMDFNMHDGYSEIACSLGNDFVNYKCGRTTSRPPSIYAETLRRVGDEIEEKYNISLNGIVNQLKYDPNTDGKKAFYASLDAMFEEGPEISVRSSKPKIGGTKLYSTHYFLQAYFLAEWQRCVFSQNEK</sequence>
<evidence type="ECO:0000313" key="1">
    <source>
        <dbReference type="EMBL" id="KAJ8029657.1"/>
    </source>
</evidence>
<dbReference type="SUPFAM" id="SSF56854">
    <property type="entry name" value="Bcl-2 inhibitors of programmed cell death"/>
    <property type="match status" value="1"/>
</dbReference>
<proteinExistence type="predicted"/>
<dbReference type="GO" id="GO:0042981">
    <property type="term" value="P:regulation of apoptotic process"/>
    <property type="evidence" value="ECO:0007669"/>
    <property type="project" value="InterPro"/>
</dbReference>
<dbReference type="AlphaFoldDB" id="A0A9Q1BMZ7"/>
<dbReference type="Gene3D" id="1.10.437.10">
    <property type="entry name" value="Blc2-like"/>
    <property type="match status" value="1"/>
</dbReference>
<protein>
    <submittedName>
        <fullName evidence="1">Uncharacterized protein</fullName>
    </submittedName>
</protein>
<evidence type="ECO:0000313" key="2">
    <source>
        <dbReference type="Proteomes" id="UP001152320"/>
    </source>
</evidence>
<dbReference type="EMBL" id="JAIZAY010000014">
    <property type="protein sequence ID" value="KAJ8029657.1"/>
    <property type="molecule type" value="Genomic_DNA"/>
</dbReference>
<accession>A0A9Q1BMZ7</accession>
<organism evidence="1 2">
    <name type="scientific">Holothuria leucospilota</name>
    <name type="common">Black long sea cucumber</name>
    <name type="synonym">Mertensiothuria leucospilota</name>
    <dbReference type="NCBI Taxonomy" id="206669"/>
    <lineage>
        <taxon>Eukaryota</taxon>
        <taxon>Metazoa</taxon>
        <taxon>Echinodermata</taxon>
        <taxon>Eleutherozoa</taxon>
        <taxon>Echinozoa</taxon>
        <taxon>Holothuroidea</taxon>
        <taxon>Aspidochirotacea</taxon>
        <taxon>Aspidochirotida</taxon>
        <taxon>Holothuriidae</taxon>
        <taxon>Holothuria</taxon>
    </lineage>
</organism>
<comment type="caution">
    <text evidence="1">The sequence shown here is derived from an EMBL/GenBank/DDBJ whole genome shotgun (WGS) entry which is preliminary data.</text>
</comment>
<keyword evidence="2" id="KW-1185">Reference proteome</keyword>
<dbReference type="OrthoDB" id="6021377at2759"/>
<dbReference type="Proteomes" id="UP001152320">
    <property type="component" value="Chromosome 14"/>
</dbReference>
<gene>
    <name evidence="1" type="ORF">HOLleu_29103</name>
</gene>